<feature type="binding site" evidence="11">
    <location>
        <begin position="348"/>
        <end position="355"/>
    </location>
    <ligand>
        <name>ATP</name>
        <dbReference type="ChEBI" id="CHEBI:30616"/>
    </ligand>
</feature>
<dbReference type="OrthoDB" id="3176171at2759"/>
<evidence type="ECO:0000256" key="9">
    <source>
        <dbReference type="ARBA" id="ARBA00034704"/>
    </source>
</evidence>
<dbReference type="EMBL" id="JNBS01002908">
    <property type="protein sequence ID" value="OQR88999.1"/>
    <property type="molecule type" value="Genomic_DNA"/>
</dbReference>
<sequence length="1727" mass="196822">MDELPTSFSSTKKPLYNKDNKKKMNMNQSQGRGSHQFNKRHNQNKRLKHTTESKEERVMNRYGKSLYRSSFVQDPWKELLDFHHDVLKLKMLVQTSPYLLYTKIFGNGKRTALYIASLLGSLECVRLLLNLGADPQITCEGYAPVDVAGMCIKDIVVKMKIKHLFGGRLFQHFSSLNNFVAFSNPKVVLQHKMNDCKRIRVDIHFSEAIWDFTMTDIVLEGCKCTSFNMYTQDHFVIQIQIEDFRIGKATSIHLLCSMEENIAVCIRVRPLNERERRNKDASVLRVLPALNAVSITDRNGTPLQGPSAVFQYDHIFQQVPTRTIYDEVARRIVESSLHGINGTIFAYGQTSSGKTHTMMGTQAEPGILPLAVQHIFQFIADSANRDFLIRVSYVEIYNEVIRDLLSDDKEKSQNIKIREDPKKGIYLEAHEEYITDFDKLMTVVEQGDQRRAVGQTAMNEHSSRSHSIFQIVIESKERSDEEDGVAYLVGVLNLVDLAGSESVRHTSSEGLRQREAGNINRSLLTLARVINSLAQGPESIQSAPFRDSKLTRLLQNSLAGSTRTLIICCVTPSDKHLEESKSTLQFAQRAKTIQMTAAVNEVLDDQAQMKRLQQEVTQLRKQLNGDDTLNALKAQNLALAEEKQRQQAKIERLQGLIMTGSRSIESSPDVPKQKTKRVRETWGPGHILATTSTLDDFQSLLKKRKERHSEGSVAPDKDVEELKRDLAEAKLLLLAKDKAIVSSEQAVTEFDALLNTMASDREMLAKKNLEQVEIIAELQLELQKQTQAASTYKEMLDTAGSSRNELEDEYKNQTDKFMMLEETCDILKAQISELEAREKELQVQYDEQNQYIIELEKDHTQLREHYAEELQSAKSSHQADSTLQAALDQALDELKQADAVHAKLEAQIEALQIENESLTSNGTNKLEAEALQFQLESLQKQLDSELDRRVELETEWEAKSDTLSQEIQSLTEQIKLEKEEKATLEETLTNQIRSIEEDLEHALTEHSVEVQKYQEKLQFGDEEKAAMEIGFTSCKNTLESEFREEIESLNAQLKEKSEGYELVKNQLELEIKQLQEVLNAAEGTAAEQSASLQVKCDELVAEKEELTQELFRVNKKVESLVMAQEDWFSERNSLHEARQALELSLSEAQDKVTRLAFLESQAFEEKKALQLKIQALESEKDDLTAAHNNSSESDRNELYSARVEIQKLSEQIKALELDKHMTESASSSEKTLLKSKIVSLKDAIATLIAEKDEAKVEFESMSNRALENRQKERAELQDHISTLENTLHEKEIALETKVKALANLESTLSQNQDELYTLSVQQRQAIADANKQAEQAKAEIAALHDQVKKLTAQIETQSKDYLLLKESIENNVHEQTSELSAQAQALQTRDTELSKQLNEQQKMIEAYETQVTTLDKEMKELVYEKTVLEKDLQEVRTSMAEMDEEHRKEVHEVKLDAQQQIAQIVEEKAMLYEQIDSIELDIKRVRKELEHVTSTEKHVRTELASSQSELEIARARIAKLELVKMTKHHLEVFQTLKQDNKRKAAEIASLSAKLSTAPTTSTQMQSLEAQLRFEQTKKVALETQLEEYKVKLKTMQNECQIKMAEAESLQKTIEQYMAEIKVQDDQLLSMKVELDNTTTKLLEAKSIEIQAKENMTLDIQLLEKENLTLHQENKHLRQLLATDPLKKPSLPAIRYDNPSPAKPTTTTPLKERSLNPTKENAPECNQQ</sequence>
<comment type="similarity">
    <text evidence="9">Belongs to the TRAFAC class myosin-kinesin ATPase superfamily. Kinesin family. KIN-5/BimC subfamily.</text>
</comment>
<keyword evidence="7 11" id="KW-0505">Motor protein</keyword>
<feature type="coiled-coil region" evidence="12">
    <location>
        <begin position="595"/>
        <end position="656"/>
    </location>
</feature>
<dbReference type="STRING" id="74557.A0A1V9YT75"/>
<feature type="coiled-coil region" evidence="12">
    <location>
        <begin position="887"/>
        <end position="1360"/>
    </location>
</feature>
<evidence type="ECO:0000256" key="12">
    <source>
        <dbReference type="SAM" id="Coils"/>
    </source>
</evidence>
<dbReference type="GO" id="GO:0005874">
    <property type="term" value="C:microtubule"/>
    <property type="evidence" value="ECO:0007669"/>
    <property type="project" value="UniProtKB-KW"/>
</dbReference>
<proteinExistence type="inferred from homology"/>
<feature type="compositionally biased region" description="Basic residues" evidence="13">
    <location>
        <begin position="37"/>
        <end position="48"/>
    </location>
</feature>
<evidence type="ECO:0000259" key="14">
    <source>
        <dbReference type="PROSITE" id="PS50067"/>
    </source>
</evidence>
<keyword evidence="10" id="KW-0040">ANK repeat</keyword>
<dbReference type="GO" id="GO:0003777">
    <property type="term" value="F:microtubule motor activity"/>
    <property type="evidence" value="ECO:0007669"/>
    <property type="project" value="InterPro"/>
</dbReference>
<dbReference type="InterPro" id="IPR027640">
    <property type="entry name" value="Kinesin-like_fam"/>
</dbReference>
<evidence type="ECO:0000256" key="2">
    <source>
        <dbReference type="ARBA" id="ARBA00022490"/>
    </source>
</evidence>
<dbReference type="GO" id="GO:0007010">
    <property type="term" value="P:cytoskeleton organization"/>
    <property type="evidence" value="ECO:0007669"/>
    <property type="project" value="UniProtKB-ARBA"/>
</dbReference>
<dbReference type="InterPro" id="IPR036961">
    <property type="entry name" value="Kinesin_motor_dom_sf"/>
</dbReference>
<dbReference type="GO" id="GO:0008017">
    <property type="term" value="F:microtubule binding"/>
    <property type="evidence" value="ECO:0007669"/>
    <property type="project" value="InterPro"/>
</dbReference>
<dbReference type="Pfam" id="PF00023">
    <property type="entry name" value="Ank"/>
    <property type="match status" value="1"/>
</dbReference>
<feature type="coiled-coil region" evidence="12">
    <location>
        <begin position="1390"/>
        <end position="1523"/>
    </location>
</feature>
<evidence type="ECO:0000256" key="7">
    <source>
        <dbReference type="ARBA" id="ARBA00023175"/>
    </source>
</evidence>
<evidence type="ECO:0000256" key="11">
    <source>
        <dbReference type="PROSITE-ProRule" id="PRU00283"/>
    </source>
</evidence>
<keyword evidence="2" id="KW-0963">Cytoplasm</keyword>
<dbReference type="Gene3D" id="3.40.850.10">
    <property type="entry name" value="Kinesin motor domain"/>
    <property type="match status" value="1"/>
</dbReference>
<dbReference type="InterPro" id="IPR019821">
    <property type="entry name" value="Kinesin_motor_CS"/>
</dbReference>
<dbReference type="Proteomes" id="UP000243217">
    <property type="component" value="Unassembled WGS sequence"/>
</dbReference>
<dbReference type="Gene3D" id="1.25.40.20">
    <property type="entry name" value="Ankyrin repeat-containing domain"/>
    <property type="match status" value="1"/>
</dbReference>
<organism evidence="15 16">
    <name type="scientific">Thraustotheca clavata</name>
    <dbReference type="NCBI Taxonomy" id="74557"/>
    <lineage>
        <taxon>Eukaryota</taxon>
        <taxon>Sar</taxon>
        <taxon>Stramenopiles</taxon>
        <taxon>Oomycota</taxon>
        <taxon>Saprolegniomycetes</taxon>
        <taxon>Saprolegniales</taxon>
        <taxon>Achlyaceae</taxon>
        <taxon>Thraustotheca</taxon>
    </lineage>
</organism>
<evidence type="ECO:0000256" key="8">
    <source>
        <dbReference type="ARBA" id="ARBA00023212"/>
    </source>
</evidence>
<feature type="coiled-coil region" evidence="12">
    <location>
        <begin position="775"/>
        <end position="858"/>
    </location>
</feature>
<reference evidence="15 16" key="1">
    <citation type="journal article" date="2014" name="Genome Biol. Evol.">
        <title>The secreted proteins of Achlya hypogyna and Thraustotheca clavata identify the ancestral oomycete secretome and reveal gene acquisitions by horizontal gene transfer.</title>
        <authorList>
            <person name="Misner I."/>
            <person name="Blouin N."/>
            <person name="Leonard G."/>
            <person name="Richards T.A."/>
            <person name="Lane C.E."/>
        </authorList>
    </citation>
    <scope>NUCLEOTIDE SEQUENCE [LARGE SCALE GENOMIC DNA]</scope>
    <source>
        <strain evidence="15 16">ATCC 34112</strain>
    </source>
</reference>
<dbReference type="SUPFAM" id="SSF48403">
    <property type="entry name" value="Ankyrin repeat"/>
    <property type="match status" value="1"/>
</dbReference>
<accession>A0A1V9YT75</accession>
<evidence type="ECO:0000256" key="4">
    <source>
        <dbReference type="ARBA" id="ARBA00022741"/>
    </source>
</evidence>
<dbReference type="InterPro" id="IPR036770">
    <property type="entry name" value="Ankyrin_rpt-contain_sf"/>
</dbReference>
<dbReference type="Pfam" id="PF00225">
    <property type="entry name" value="Kinesin"/>
    <property type="match status" value="1"/>
</dbReference>
<feature type="coiled-coil region" evidence="12">
    <location>
        <begin position="1564"/>
        <end position="1626"/>
    </location>
</feature>
<evidence type="ECO:0000256" key="5">
    <source>
        <dbReference type="ARBA" id="ARBA00022840"/>
    </source>
</evidence>
<protein>
    <submittedName>
        <fullName evidence="15">Kinesin</fullName>
    </submittedName>
</protein>
<feature type="repeat" description="ANK" evidence="10">
    <location>
        <begin position="108"/>
        <end position="140"/>
    </location>
</feature>
<dbReference type="PRINTS" id="PR00380">
    <property type="entry name" value="KINESINHEAVY"/>
</dbReference>
<dbReference type="PANTHER" id="PTHR47968:SF75">
    <property type="entry name" value="CENTROMERE-ASSOCIATED PROTEIN E"/>
    <property type="match status" value="1"/>
</dbReference>
<dbReference type="PROSITE" id="PS50297">
    <property type="entry name" value="ANK_REP_REGION"/>
    <property type="match status" value="1"/>
</dbReference>
<keyword evidence="16" id="KW-1185">Reference proteome</keyword>
<evidence type="ECO:0000256" key="3">
    <source>
        <dbReference type="ARBA" id="ARBA00022701"/>
    </source>
</evidence>
<feature type="compositionally biased region" description="Polar residues" evidence="13">
    <location>
        <begin position="1"/>
        <end position="11"/>
    </location>
</feature>
<evidence type="ECO:0000256" key="10">
    <source>
        <dbReference type="PROSITE-ProRule" id="PRU00023"/>
    </source>
</evidence>
<name>A0A1V9YT75_9STRA</name>
<dbReference type="FunFam" id="3.40.850.10:FF:000019">
    <property type="entry name" value="Kinesin-like protein KIN-5D"/>
    <property type="match status" value="1"/>
</dbReference>
<dbReference type="InterPro" id="IPR027417">
    <property type="entry name" value="P-loop_NTPase"/>
</dbReference>
<dbReference type="InterPro" id="IPR001752">
    <property type="entry name" value="Kinesin_motor_dom"/>
</dbReference>
<evidence type="ECO:0000256" key="1">
    <source>
        <dbReference type="ARBA" id="ARBA00004245"/>
    </source>
</evidence>
<keyword evidence="6 12" id="KW-0175">Coiled coil</keyword>
<comment type="subcellular location">
    <subcellularLocation>
        <location evidence="1">Cytoplasm</location>
        <location evidence="1">Cytoskeleton</location>
    </subcellularLocation>
</comment>
<gene>
    <name evidence="15" type="ORF">THRCLA_09976</name>
</gene>
<comment type="caution">
    <text evidence="15">The sequence shown here is derived from an EMBL/GenBank/DDBJ whole genome shotgun (WGS) entry which is preliminary data.</text>
</comment>
<dbReference type="GO" id="GO:0005524">
    <property type="term" value="F:ATP binding"/>
    <property type="evidence" value="ECO:0007669"/>
    <property type="project" value="UniProtKB-UniRule"/>
</dbReference>
<dbReference type="PROSITE" id="PS50067">
    <property type="entry name" value="KINESIN_MOTOR_2"/>
    <property type="match status" value="1"/>
</dbReference>
<feature type="region of interest" description="Disordered" evidence="13">
    <location>
        <begin position="1688"/>
        <end position="1727"/>
    </location>
</feature>
<dbReference type="GO" id="GO:0007018">
    <property type="term" value="P:microtubule-based movement"/>
    <property type="evidence" value="ECO:0007669"/>
    <property type="project" value="InterPro"/>
</dbReference>
<feature type="compositionally biased region" description="Polar residues" evidence="13">
    <location>
        <begin position="1702"/>
        <end position="1727"/>
    </location>
</feature>
<dbReference type="PROSITE" id="PS00411">
    <property type="entry name" value="KINESIN_MOTOR_1"/>
    <property type="match status" value="1"/>
</dbReference>
<evidence type="ECO:0000313" key="16">
    <source>
        <dbReference type="Proteomes" id="UP000243217"/>
    </source>
</evidence>
<keyword evidence="5 11" id="KW-0067">ATP-binding</keyword>
<keyword evidence="3" id="KW-0493">Microtubule</keyword>
<feature type="region of interest" description="Disordered" evidence="13">
    <location>
        <begin position="1"/>
        <end position="56"/>
    </location>
</feature>
<dbReference type="PROSITE" id="PS50088">
    <property type="entry name" value="ANK_REPEAT"/>
    <property type="match status" value="1"/>
</dbReference>
<dbReference type="SMART" id="SM00129">
    <property type="entry name" value="KISc"/>
    <property type="match status" value="1"/>
</dbReference>
<dbReference type="InterPro" id="IPR002110">
    <property type="entry name" value="Ankyrin_rpt"/>
</dbReference>
<dbReference type="PANTHER" id="PTHR47968">
    <property type="entry name" value="CENTROMERE PROTEIN E"/>
    <property type="match status" value="1"/>
</dbReference>
<evidence type="ECO:0000256" key="13">
    <source>
        <dbReference type="SAM" id="MobiDB-lite"/>
    </source>
</evidence>
<dbReference type="SMART" id="SM00248">
    <property type="entry name" value="ANK"/>
    <property type="match status" value="1"/>
</dbReference>
<feature type="domain" description="Kinesin motor" evidence="14">
    <location>
        <begin position="261"/>
        <end position="593"/>
    </location>
</feature>
<dbReference type="SUPFAM" id="SSF52540">
    <property type="entry name" value="P-loop containing nucleoside triphosphate hydrolases"/>
    <property type="match status" value="1"/>
</dbReference>
<evidence type="ECO:0000313" key="15">
    <source>
        <dbReference type="EMBL" id="OQR88999.1"/>
    </source>
</evidence>
<keyword evidence="4 11" id="KW-0547">Nucleotide-binding</keyword>
<evidence type="ECO:0000256" key="6">
    <source>
        <dbReference type="ARBA" id="ARBA00023054"/>
    </source>
</evidence>
<feature type="coiled-coil region" evidence="12">
    <location>
        <begin position="1652"/>
        <end position="1679"/>
    </location>
</feature>
<keyword evidence="8" id="KW-0206">Cytoskeleton</keyword>